<evidence type="ECO:0000256" key="5">
    <source>
        <dbReference type="ARBA" id="ARBA00023279"/>
    </source>
</evidence>
<dbReference type="GO" id="GO:0080155">
    <property type="term" value="P:regulation of double fertilization forming a zygote and endosperm"/>
    <property type="evidence" value="ECO:0007669"/>
    <property type="project" value="UniProtKB-ARBA"/>
</dbReference>
<evidence type="ECO:0000256" key="2">
    <source>
        <dbReference type="ARBA" id="ARBA00004613"/>
    </source>
</evidence>
<name>A0AAW1VK80_RUBAR</name>
<evidence type="ECO:0000256" key="9">
    <source>
        <dbReference type="SAM" id="SignalP"/>
    </source>
</evidence>
<evidence type="ECO:0000259" key="10">
    <source>
        <dbReference type="Pfam" id="PF05617"/>
    </source>
</evidence>
<dbReference type="GO" id="GO:0009567">
    <property type="term" value="P:double fertilization forming a zygote and endosperm"/>
    <property type="evidence" value="ECO:0007669"/>
    <property type="project" value="InterPro"/>
</dbReference>
<keyword evidence="5" id="KW-0278">Fertilization</keyword>
<dbReference type="PANTHER" id="PTHR35293">
    <property type="entry name" value="EGG CELL-SECRETED PROTEIN 1.5"/>
    <property type="match status" value="1"/>
</dbReference>
<evidence type="ECO:0000256" key="1">
    <source>
        <dbReference type="ARBA" id="ARBA00004541"/>
    </source>
</evidence>
<evidence type="ECO:0000313" key="11">
    <source>
        <dbReference type="EMBL" id="KAK9904500.1"/>
    </source>
</evidence>
<comment type="function">
    <text evidence="7">Involved in the regulation of gamete interactions during the double fertilization and to prevent multiple-pollen tube attraction; mediates the redistribution of the gamete fusogen HAP2/GCS1 to the cell surface after secretion upon sperm arrival.</text>
</comment>
<comment type="caution">
    <text evidence="11">The sequence shown here is derived from an EMBL/GenBank/DDBJ whole genome shotgun (WGS) entry which is preliminary data.</text>
</comment>
<feature type="domain" description="Prolamin-like" evidence="10">
    <location>
        <begin position="47"/>
        <end position="111"/>
    </location>
</feature>
<dbReference type="GO" id="GO:2000008">
    <property type="term" value="P:regulation of protein localization to cell surface"/>
    <property type="evidence" value="ECO:0007669"/>
    <property type="project" value="UniProtKB-ARBA"/>
</dbReference>
<evidence type="ECO:0000256" key="6">
    <source>
        <dbReference type="ARBA" id="ARBA00023329"/>
    </source>
</evidence>
<evidence type="ECO:0000256" key="8">
    <source>
        <dbReference type="ARBA" id="ARBA00034484"/>
    </source>
</evidence>
<keyword evidence="3" id="KW-0964">Secreted</keyword>
<gene>
    <name evidence="11" type="ORF">M0R45_000645</name>
</gene>
<feature type="signal peptide" evidence="9">
    <location>
        <begin position="1"/>
        <end position="27"/>
    </location>
</feature>
<organism evidence="11 12">
    <name type="scientific">Rubus argutus</name>
    <name type="common">Southern blackberry</name>
    <dbReference type="NCBI Taxonomy" id="59490"/>
    <lineage>
        <taxon>Eukaryota</taxon>
        <taxon>Viridiplantae</taxon>
        <taxon>Streptophyta</taxon>
        <taxon>Embryophyta</taxon>
        <taxon>Tracheophyta</taxon>
        <taxon>Spermatophyta</taxon>
        <taxon>Magnoliopsida</taxon>
        <taxon>eudicotyledons</taxon>
        <taxon>Gunneridae</taxon>
        <taxon>Pentapetalae</taxon>
        <taxon>rosids</taxon>
        <taxon>fabids</taxon>
        <taxon>Rosales</taxon>
        <taxon>Rosaceae</taxon>
        <taxon>Rosoideae</taxon>
        <taxon>Rosoideae incertae sedis</taxon>
        <taxon>Rubus</taxon>
    </lineage>
</organism>
<keyword evidence="12" id="KW-1185">Reference proteome</keyword>
<dbReference type="InterPro" id="IPR008502">
    <property type="entry name" value="Prolamin-like"/>
</dbReference>
<dbReference type="EMBL" id="JBEDUW010000194">
    <property type="protein sequence ID" value="KAK9904500.1"/>
    <property type="molecule type" value="Genomic_DNA"/>
</dbReference>
<evidence type="ECO:0000256" key="4">
    <source>
        <dbReference type="ARBA" id="ARBA00022729"/>
    </source>
</evidence>
<accession>A0AAW1VK80</accession>
<comment type="subcellular location">
    <subcellularLocation>
        <location evidence="1">Cytoplasmic vesicle</location>
    </subcellularLocation>
    <subcellularLocation>
        <location evidence="2">Secreted</location>
    </subcellularLocation>
</comment>
<feature type="chain" id="PRO_5043946109" description="Prolamin-like domain-containing protein" evidence="9">
    <location>
        <begin position="28"/>
        <end position="136"/>
    </location>
</feature>
<reference evidence="11 12" key="1">
    <citation type="journal article" date="2023" name="G3 (Bethesda)">
        <title>A chromosome-length genome assembly and annotation of blackberry (Rubus argutus, cv. 'Hillquist').</title>
        <authorList>
            <person name="Bruna T."/>
            <person name="Aryal R."/>
            <person name="Dudchenko O."/>
            <person name="Sargent D.J."/>
            <person name="Mead D."/>
            <person name="Buti M."/>
            <person name="Cavallini A."/>
            <person name="Hytonen T."/>
            <person name="Andres J."/>
            <person name="Pham M."/>
            <person name="Weisz D."/>
            <person name="Mascagni F."/>
            <person name="Usai G."/>
            <person name="Natali L."/>
            <person name="Bassil N."/>
            <person name="Fernandez G.E."/>
            <person name="Lomsadze A."/>
            <person name="Armour M."/>
            <person name="Olukolu B."/>
            <person name="Poorten T."/>
            <person name="Britton C."/>
            <person name="Davik J."/>
            <person name="Ashrafi H."/>
            <person name="Aiden E.L."/>
            <person name="Borodovsky M."/>
            <person name="Worthington M."/>
        </authorList>
    </citation>
    <scope>NUCLEOTIDE SEQUENCE [LARGE SCALE GENOMIC DNA]</scope>
    <source>
        <strain evidence="11">PI 553951</strain>
    </source>
</reference>
<evidence type="ECO:0000256" key="3">
    <source>
        <dbReference type="ARBA" id="ARBA00022525"/>
    </source>
</evidence>
<dbReference type="Pfam" id="PF05617">
    <property type="entry name" value="Prolamin_like"/>
    <property type="match status" value="1"/>
</dbReference>
<sequence length="136" mass="14132">MALKNVVFISMVTLMAALIISASNATATRNVIPMVEASGEGEGGLVECENALVELKSCTNEIVVYFLNGKADIGPDCCRAIATITRHCWPEMLTSLGFTAQQGDILRGYCDAAATVTTSAPAAAPLAPATHPLTSC</sequence>
<comment type="similarity">
    <text evidence="8">Belongs to the plant egg cell-secreted peptide family.</text>
</comment>
<dbReference type="AlphaFoldDB" id="A0AAW1VK80"/>
<dbReference type="GO" id="GO:0031410">
    <property type="term" value="C:cytoplasmic vesicle"/>
    <property type="evidence" value="ECO:0007669"/>
    <property type="project" value="UniProtKB-SubCell"/>
</dbReference>
<evidence type="ECO:0000313" key="12">
    <source>
        <dbReference type="Proteomes" id="UP001457282"/>
    </source>
</evidence>
<dbReference type="GO" id="GO:0005576">
    <property type="term" value="C:extracellular region"/>
    <property type="evidence" value="ECO:0007669"/>
    <property type="project" value="UniProtKB-SubCell"/>
</dbReference>
<dbReference type="Proteomes" id="UP001457282">
    <property type="component" value="Unassembled WGS sequence"/>
</dbReference>
<dbReference type="InterPro" id="IPR044711">
    <property type="entry name" value="EC11-15"/>
</dbReference>
<evidence type="ECO:0000256" key="7">
    <source>
        <dbReference type="ARBA" id="ARBA00034457"/>
    </source>
</evidence>
<protein>
    <recommendedName>
        <fullName evidence="10">Prolamin-like domain-containing protein</fullName>
    </recommendedName>
</protein>
<keyword evidence="6" id="KW-0968">Cytoplasmic vesicle</keyword>
<dbReference type="PANTHER" id="PTHR35293:SF10">
    <property type="entry name" value="EGG CELL-SECRETED PROTEIN 1.2-RELATED"/>
    <property type="match status" value="1"/>
</dbReference>
<keyword evidence="4 9" id="KW-0732">Signal</keyword>
<proteinExistence type="inferred from homology"/>